<evidence type="ECO:0000313" key="2">
    <source>
        <dbReference type="EMBL" id="CAG6698139.1"/>
    </source>
</evidence>
<feature type="region of interest" description="Disordered" evidence="1">
    <location>
        <begin position="1"/>
        <end position="23"/>
    </location>
</feature>
<dbReference type="EMBL" id="HBUF01336560">
    <property type="protein sequence ID" value="CAG6698142.1"/>
    <property type="molecule type" value="Transcribed_RNA"/>
</dbReference>
<sequence>MWRFISRGVRDFKHSPSKPVDATENVQKQKPYIVKKRKTCSLLNYKAWAPSSFQWTNSTGKSEQSSHNSQDQIHYNHTLFEAFGWSGAIVFGWYIGQSLIRNRNYFFSKKDFEDKRRAEFKYRTLSDVVTKVVLAQPQYCAILPTESYSTLTTSQHDSESYRLETTNPAPVEWYGPITKEDNFNQIGLELLDVHKEMIAELENVRGMKLLKKKKMTDAISHFKQALLLNHPTAAFNLAQCYENGWGTEQDYSQAVFYYEKAKAQGHASAIYNLGVYYSRGLGGLNTDADKANELFLMAAKLGHAEAAQITGLVKCPAPSLEDLSKMFEDQNSMSPYPGQLVEAVESYMKSNDITPDEAYHSDEPESPLWDTFVKEVNEYNQLWDKKETGLDKDNSVPFVF</sequence>
<name>A0A8D8U261_9HEMI</name>
<dbReference type="EMBL" id="HBUF01350667">
    <property type="protein sequence ID" value="CAG6713486.1"/>
    <property type="molecule type" value="Transcribed_RNA"/>
</dbReference>
<dbReference type="EMBL" id="HBUF01573480">
    <property type="protein sequence ID" value="CAG6767457.1"/>
    <property type="molecule type" value="Transcribed_RNA"/>
</dbReference>
<dbReference type="SUPFAM" id="SSF81901">
    <property type="entry name" value="HCP-like"/>
    <property type="match status" value="1"/>
</dbReference>
<dbReference type="InterPro" id="IPR052748">
    <property type="entry name" value="ISR_Activator"/>
</dbReference>
<protein>
    <submittedName>
        <fullName evidence="2">Death ligand signal enhancer</fullName>
    </submittedName>
</protein>
<evidence type="ECO:0000256" key="1">
    <source>
        <dbReference type="SAM" id="MobiDB-lite"/>
    </source>
</evidence>
<organism evidence="2">
    <name type="scientific">Cacopsylla melanoneura</name>
    <dbReference type="NCBI Taxonomy" id="428564"/>
    <lineage>
        <taxon>Eukaryota</taxon>
        <taxon>Metazoa</taxon>
        <taxon>Ecdysozoa</taxon>
        <taxon>Arthropoda</taxon>
        <taxon>Hexapoda</taxon>
        <taxon>Insecta</taxon>
        <taxon>Pterygota</taxon>
        <taxon>Neoptera</taxon>
        <taxon>Paraneoptera</taxon>
        <taxon>Hemiptera</taxon>
        <taxon>Sternorrhyncha</taxon>
        <taxon>Psylloidea</taxon>
        <taxon>Psyllidae</taxon>
        <taxon>Psyllinae</taxon>
        <taxon>Cacopsylla</taxon>
    </lineage>
</organism>
<dbReference type="PANTHER" id="PTHR45011:SF1">
    <property type="entry name" value="DAP3-BINDING CELL DEATH ENHANCER 1"/>
    <property type="match status" value="1"/>
</dbReference>
<dbReference type="Pfam" id="PF08238">
    <property type="entry name" value="Sel1"/>
    <property type="match status" value="2"/>
</dbReference>
<accession>A0A8D8U261</accession>
<dbReference type="InterPro" id="IPR011990">
    <property type="entry name" value="TPR-like_helical_dom_sf"/>
</dbReference>
<dbReference type="EMBL" id="HBUF01573481">
    <property type="protein sequence ID" value="CAG6767458.1"/>
    <property type="molecule type" value="Transcribed_RNA"/>
</dbReference>
<dbReference type="PANTHER" id="PTHR45011">
    <property type="entry name" value="DAP3-BINDING CELL DEATH ENHANCER 1"/>
    <property type="match status" value="1"/>
</dbReference>
<dbReference type="InterPro" id="IPR006597">
    <property type="entry name" value="Sel1-like"/>
</dbReference>
<dbReference type="EMBL" id="HBUF01336559">
    <property type="protein sequence ID" value="CAG6698139.1"/>
    <property type="molecule type" value="Transcribed_RNA"/>
</dbReference>
<dbReference type="Gene3D" id="1.25.40.10">
    <property type="entry name" value="Tetratricopeptide repeat domain"/>
    <property type="match status" value="1"/>
</dbReference>
<reference evidence="2" key="1">
    <citation type="submission" date="2021-05" db="EMBL/GenBank/DDBJ databases">
        <authorList>
            <person name="Alioto T."/>
            <person name="Alioto T."/>
            <person name="Gomez Garrido J."/>
        </authorList>
    </citation>
    <scope>NUCLEOTIDE SEQUENCE</scope>
</reference>
<dbReference type="SMART" id="SM00671">
    <property type="entry name" value="SEL1"/>
    <property type="match status" value="2"/>
</dbReference>
<dbReference type="EMBL" id="HBUF01336561">
    <property type="protein sequence ID" value="CAG6698145.1"/>
    <property type="molecule type" value="Transcribed_RNA"/>
</dbReference>
<dbReference type="EMBL" id="HBUF01336558">
    <property type="protein sequence ID" value="CAG6698136.1"/>
    <property type="molecule type" value="Transcribed_RNA"/>
</dbReference>
<proteinExistence type="predicted"/>
<dbReference type="AlphaFoldDB" id="A0A8D8U261"/>